<evidence type="ECO:0000256" key="3">
    <source>
        <dbReference type="ARBA" id="ARBA00007164"/>
    </source>
</evidence>
<accession>A0A226C0I7</accession>
<evidence type="ECO:0000313" key="18">
    <source>
        <dbReference type="Proteomes" id="UP000214588"/>
    </source>
</evidence>
<dbReference type="SUPFAM" id="SSF69189">
    <property type="entry name" value="Penicillin-binding protein associated domain"/>
    <property type="match status" value="1"/>
</dbReference>
<dbReference type="PANTHER" id="PTHR21581:SF33">
    <property type="entry name" value="D-ALANYL-D-ALANINE CARBOXYPEPTIDASE DACB"/>
    <property type="match status" value="1"/>
</dbReference>
<dbReference type="GO" id="GO:0009002">
    <property type="term" value="F:serine-type D-Ala-D-Ala carboxypeptidase activity"/>
    <property type="evidence" value="ECO:0007669"/>
    <property type="project" value="UniProtKB-EC"/>
</dbReference>
<dbReference type="RefSeq" id="WP_089023259.1">
    <property type="nucleotide sequence ID" value="NZ_NIQC01000009.1"/>
</dbReference>
<keyword evidence="9" id="KW-0133">Cell shape</keyword>
<keyword evidence="8" id="KW-0378">Hydrolase</keyword>
<evidence type="ECO:0000256" key="11">
    <source>
        <dbReference type="ARBA" id="ARBA00023316"/>
    </source>
</evidence>
<dbReference type="OrthoDB" id="9791132at2"/>
<evidence type="ECO:0000256" key="12">
    <source>
        <dbReference type="ARBA" id="ARBA00034000"/>
    </source>
</evidence>
<dbReference type="EMBL" id="NIQC01000009">
    <property type="protein sequence ID" value="OWZ83969.1"/>
    <property type="molecule type" value="Genomic_DNA"/>
</dbReference>
<feature type="domain" description="Peptidase S11 D-Ala-D-Ala carboxypeptidase A C-terminal" evidence="16">
    <location>
        <begin position="273"/>
        <end position="363"/>
    </location>
</feature>
<evidence type="ECO:0000256" key="8">
    <source>
        <dbReference type="ARBA" id="ARBA00022801"/>
    </source>
</evidence>
<feature type="binding site" evidence="14">
    <location>
        <position position="226"/>
    </location>
    <ligand>
        <name>substrate</name>
    </ligand>
</feature>
<keyword evidence="11" id="KW-0961">Cell wall biogenesis/degradation</keyword>
<dbReference type="SMART" id="SM00936">
    <property type="entry name" value="PBP5_C"/>
    <property type="match status" value="1"/>
</dbReference>
<comment type="similarity">
    <text evidence="3 15">Belongs to the peptidase S11 family.</text>
</comment>
<proteinExistence type="inferred from homology"/>
<evidence type="ECO:0000313" key="17">
    <source>
        <dbReference type="EMBL" id="OWZ83969.1"/>
    </source>
</evidence>
<keyword evidence="6" id="KW-0645">Protease</keyword>
<evidence type="ECO:0000256" key="5">
    <source>
        <dbReference type="ARBA" id="ARBA00022645"/>
    </source>
</evidence>
<dbReference type="InterPro" id="IPR015956">
    <property type="entry name" value="Peniciliin-bd_prot_C_sf"/>
</dbReference>
<dbReference type="InterPro" id="IPR012907">
    <property type="entry name" value="Peptidase_S11_C"/>
</dbReference>
<name>A0A226C0I7_9FIRM</name>
<dbReference type="GO" id="GO:0006508">
    <property type="term" value="P:proteolysis"/>
    <property type="evidence" value="ECO:0007669"/>
    <property type="project" value="UniProtKB-KW"/>
</dbReference>
<keyword evidence="7" id="KW-0732">Signal</keyword>
<feature type="active site" evidence="13">
    <location>
        <position position="117"/>
    </location>
</feature>
<dbReference type="UniPathway" id="UPA00219"/>
<feature type="active site" description="Acyl-ester intermediate" evidence="13">
    <location>
        <position position="62"/>
    </location>
</feature>
<evidence type="ECO:0000256" key="1">
    <source>
        <dbReference type="ARBA" id="ARBA00003217"/>
    </source>
</evidence>
<comment type="function">
    <text evidence="1">Removes C-terminal D-alanyl residues from sugar-peptide cell wall precursors.</text>
</comment>
<dbReference type="PRINTS" id="PR00725">
    <property type="entry name" value="DADACBPTASE1"/>
</dbReference>
<sequence length="374" mass="41530">MKNFNFFIIVIVILMCISPTHLFGNEEISQEDISAKSVSLMDVSSGRILYEHNSDEILPMASITKVMTALVALEEGDLEDKVTASESASNVEGSSIYLSKGETLTLEEMLYGLMLESGNDAAHAIAEYVSGSVPDFAQKMTDKAHKIGAKNSKFKNPHGLPAENHYTTAHDMTIIAKTALNNEKLAEIVSTNEYTIPWPANDDVKRRYLNNDNKLLDKLDISDGVKTGWTDEAGRCLIFSASVDGKQIVGTLLNASNMFQDAENLINYSFDNFKQKKLLQSGQLVRTVPVEGGRISNISLIASRDIVKPLKEEESESLSYNLKLPEQLKAPLDKHEVVGRIEIISQNDVIGEASLLTSRDVERSFFNRFFNLDW</sequence>
<dbReference type="GO" id="GO:0008360">
    <property type="term" value="P:regulation of cell shape"/>
    <property type="evidence" value="ECO:0007669"/>
    <property type="project" value="UniProtKB-KW"/>
</dbReference>
<organism evidence="17 18">
    <name type="scientific">Natranaerobius trueperi</name>
    <dbReference type="NCBI Taxonomy" id="759412"/>
    <lineage>
        <taxon>Bacteria</taxon>
        <taxon>Bacillati</taxon>
        <taxon>Bacillota</taxon>
        <taxon>Clostridia</taxon>
        <taxon>Natranaerobiales</taxon>
        <taxon>Natranaerobiaceae</taxon>
        <taxon>Natranaerobius</taxon>
    </lineage>
</organism>
<evidence type="ECO:0000259" key="16">
    <source>
        <dbReference type="SMART" id="SM00936"/>
    </source>
</evidence>
<evidence type="ECO:0000256" key="6">
    <source>
        <dbReference type="ARBA" id="ARBA00022670"/>
    </source>
</evidence>
<gene>
    <name evidence="17" type="ORF">CDO51_05250</name>
</gene>
<dbReference type="Pfam" id="PF00768">
    <property type="entry name" value="Peptidase_S11"/>
    <property type="match status" value="1"/>
</dbReference>
<evidence type="ECO:0000256" key="13">
    <source>
        <dbReference type="PIRSR" id="PIRSR618044-1"/>
    </source>
</evidence>
<dbReference type="Gene3D" id="2.60.410.10">
    <property type="entry name" value="D-Ala-D-Ala carboxypeptidase, C-terminal domain"/>
    <property type="match status" value="1"/>
</dbReference>
<evidence type="ECO:0000256" key="2">
    <source>
        <dbReference type="ARBA" id="ARBA00004752"/>
    </source>
</evidence>
<evidence type="ECO:0000256" key="7">
    <source>
        <dbReference type="ARBA" id="ARBA00022729"/>
    </source>
</evidence>
<dbReference type="SUPFAM" id="SSF56601">
    <property type="entry name" value="beta-lactamase/transpeptidase-like"/>
    <property type="match status" value="1"/>
</dbReference>
<evidence type="ECO:0000256" key="9">
    <source>
        <dbReference type="ARBA" id="ARBA00022960"/>
    </source>
</evidence>
<comment type="pathway">
    <text evidence="2">Cell wall biogenesis; peptidoglycan biosynthesis.</text>
</comment>
<dbReference type="Proteomes" id="UP000214588">
    <property type="component" value="Unassembled WGS sequence"/>
</dbReference>
<dbReference type="AlphaFoldDB" id="A0A226C0I7"/>
<dbReference type="InterPro" id="IPR037167">
    <property type="entry name" value="Peptidase_S11_C_sf"/>
</dbReference>
<feature type="active site" description="Proton acceptor" evidence="13">
    <location>
        <position position="65"/>
    </location>
</feature>
<dbReference type="GO" id="GO:0009252">
    <property type="term" value="P:peptidoglycan biosynthetic process"/>
    <property type="evidence" value="ECO:0007669"/>
    <property type="project" value="UniProtKB-UniPathway"/>
</dbReference>
<evidence type="ECO:0000256" key="14">
    <source>
        <dbReference type="PIRSR" id="PIRSR618044-2"/>
    </source>
</evidence>
<dbReference type="InterPro" id="IPR018044">
    <property type="entry name" value="Peptidase_S11"/>
</dbReference>
<dbReference type="InterPro" id="IPR001967">
    <property type="entry name" value="Peptidase_S11_N"/>
</dbReference>
<reference evidence="17 18" key="1">
    <citation type="submission" date="2017-06" db="EMBL/GenBank/DDBJ databases">
        <title>Draft Genome Sequence of Natranaerobius trueperi halophilic, alkalithermophilic bacteria from soda lakes.</title>
        <authorList>
            <person name="Zhao B."/>
        </authorList>
    </citation>
    <scope>NUCLEOTIDE SEQUENCE [LARGE SCALE GENOMIC DNA]</scope>
    <source>
        <strain evidence="17 18">DSM 18760</strain>
    </source>
</reference>
<dbReference type="Pfam" id="PF07943">
    <property type="entry name" value="PBP5_C"/>
    <property type="match status" value="1"/>
</dbReference>
<dbReference type="Gene3D" id="3.40.710.10">
    <property type="entry name" value="DD-peptidase/beta-lactamase superfamily"/>
    <property type="match status" value="1"/>
</dbReference>
<protein>
    <recommendedName>
        <fullName evidence="4">serine-type D-Ala-D-Ala carboxypeptidase</fullName>
        <ecNumber evidence="4">3.4.16.4</ecNumber>
    </recommendedName>
</protein>
<evidence type="ECO:0000256" key="10">
    <source>
        <dbReference type="ARBA" id="ARBA00022984"/>
    </source>
</evidence>
<keyword evidence="18" id="KW-1185">Reference proteome</keyword>
<comment type="catalytic activity">
    <reaction evidence="12">
        <text>Preferential cleavage: (Ac)2-L-Lys-D-Ala-|-D-Ala. Also transpeptidation of peptidyl-alanyl moieties that are N-acyl substituents of D-alanine.</text>
        <dbReference type="EC" id="3.4.16.4"/>
    </reaction>
</comment>
<keyword evidence="10" id="KW-0573">Peptidoglycan synthesis</keyword>
<dbReference type="GO" id="GO:0071555">
    <property type="term" value="P:cell wall organization"/>
    <property type="evidence" value="ECO:0007669"/>
    <property type="project" value="UniProtKB-KW"/>
</dbReference>
<dbReference type="InterPro" id="IPR012338">
    <property type="entry name" value="Beta-lactam/transpept-like"/>
</dbReference>
<keyword evidence="5 17" id="KW-0121">Carboxypeptidase</keyword>
<dbReference type="EC" id="3.4.16.4" evidence="4"/>
<dbReference type="PANTHER" id="PTHR21581">
    <property type="entry name" value="D-ALANYL-D-ALANINE CARBOXYPEPTIDASE"/>
    <property type="match status" value="1"/>
</dbReference>
<comment type="caution">
    <text evidence="17">The sequence shown here is derived from an EMBL/GenBank/DDBJ whole genome shotgun (WGS) entry which is preliminary data.</text>
</comment>
<evidence type="ECO:0000256" key="15">
    <source>
        <dbReference type="RuleBase" id="RU004016"/>
    </source>
</evidence>
<evidence type="ECO:0000256" key="4">
    <source>
        <dbReference type="ARBA" id="ARBA00012448"/>
    </source>
</evidence>